<dbReference type="CDD" id="cd06171">
    <property type="entry name" value="Sigma70_r4"/>
    <property type="match status" value="1"/>
</dbReference>
<dbReference type="Gene3D" id="1.10.10.10">
    <property type="entry name" value="Winged helix-like DNA-binding domain superfamily/Winged helix DNA-binding domain"/>
    <property type="match status" value="1"/>
</dbReference>
<dbReference type="EMBL" id="DVND01000009">
    <property type="protein sequence ID" value="HIU47794.1"/>
    <property type="molecule type" value="Genomic_DNA"/>
</dbReference>
<dbReference type="AlphaFoldDB" id="A0A9D1S5A1"/>
<gene>
    <name evidence="8" type="ORF">IAB04_00360</name>
</gene>
<evidence type="ECO:0000313" key="8">
    <source>
        <dbReference type="EMBL" id="HIU47794.1"/>
    </source>
</evidence>
<keyword evidence="3" id="KW-0731">Sigma factor</keyword>
<keyword evidence="5" id="KW-0804">Transcription</keyword>
<dbReference type="SUPFAM" id="SSF88946">
    <property type="entry name" value="Sigma2 domain of RNA polymerase sigma factors"/>
    <property type="match status" value="1"/>
</dbReference>
<dbReference type="NCBIfam" id="TIGR02937">
    <property type="entry name" value="sigma70-ECF"/>
    <property type="match status" value="1"/>
</dbReference>
<organism evidence="8 9">
    <name type="scientific">Candidatus Avimonoglobus intestinipullorum</name>
    <dbReference type="NCBI Taxonomy" id="2840699"/>
    <lineage>
        <taxon>Bacteria</taxon>
        <taxon>Bacillati</taxon>
        <taxon>Bacillota</taxon>
        <taxon>Clostridia</taxon>
        <taxon>Eubacteriales</taxon>
        <taxon>Candidatus Avimonoglobus</taxon>
    </lineage>
</organism>
<dbReference type="InterPro" id="IPR036388">
    <property type="entry name" value="WH-like_DNA-bd_sf"/>
</dbReference>
<evidence type="ECO:0000256" key="4">
    <source>
        <dbReference type="ARBA" id="ARBA00023125"/>
    </source>
</evidence>
<name>A0A9D1S5A1_9FIRM</name>
<dbReference type="InterPro" id="IPR014284">
    <property type="entry name" value="RNA_pol_sigma-70_dom"/>
</dbReference>
<dbReference type="InterPro" id="IPR007627">
    <property type="entry name" value="RNA_pol_sigma70_r2"/>
</dbReference>
<dbReference type="InterPro" id="IPR039425">
    <property type="entry name" value="RNA_pol_sigma-70-like"/>
</dbReference>
<dbReference type="InterPro" id="IPR013325">
    <property type="entry name" value="RNA_pol_sigma_r2"/>
</dbReference>
<dbReference type="InterPro" id="IPR013324">
    <property type="entry name" value="RNA_pol_sigma_r3/r4-like"/>
</dbReference>
<dbReference type="PANTHER" id="PTHR43133:SF8">
    <property type="entry name" value="RNA POLYMERASE SIGMA FACTOR HI_1459-RELATED"/>
    <property type="match status" value="1"/>
</dbReference>
<feature type="domain" description="RNA polymerase sigma-70 region 2" evidence="6">
    <location>
        <begin position="22"/>
        <end position="91"/>
    </location>
</feature>
<evidence type="ECO:0000259" key="6">
    <source>
        <dbReference type="Pfam" id="PF04542"/>
    </source>
</evidence>
<evidence type="ECO:0000313" key="9">
    <source>
        <dbReference type="Proteomes" id="UP000824111"/>
    </source>
</evidence>
<dbReference type="Gene3D" id="1.10.1740.10">
    <property type="match status" value="1"/>
</dbReference>
<dbReference type="InterPro" id="IPR013249">
    <property type="entry name" value="RNA_pol_sigma70_r4_t2"/>
</dbReference>
<comment type="caution">
    <text evidence="8">The sequence shown here is derived from an EMBL/GenBank/DDBJ whole genome shotgun (WGS) entry which is preliminary data.</text>
</comment>
<reference evidence="8" key="2">
    <citation type="journal article" date="2021" name="PeerJ">
        <title>Extensive microbial diversity within the chicken gut microbiome revealed by metagenomics and culture.</title>
        <authorList>
            <person name="Gilroy R."/>
            <person name="Ravi A."/>
            <person name="Getino M."/>
            <person name="Pursley I."/>
            <person name="Horton D.L."/>
            <person name="Alikhan N.F."/>
            <person name="Baker D."/>
            <person name="Gharbi K."/>
            <person name="Hall N."/>
            <person name="Watson M."/>
            <person name="Adriaenssens E.M."/>
            <person name="Foster-Nyarko E."/>
            <person name="Jarju S."/>
            <person name="Secka A."/>
            <person name="Antonio M."/>
            <person name="Oren A."/>
            <person name="Chaudhuri R.R."/>
            <person name="La Ragione R."/>
            <person name="Hildebrand F."/>
            <person name="Pallen M.J."/>
        </authorList>
    </citation>
    <scope>NUCLEOTIDE SEQUENCE</scope>
    <source>
        <strain evidence="8">ChiSjej4B22-9803</strain>
    </source>
</reference>
<dbReference type="Pfam" id="PF08281">
    <property type="entry name" value="Sigma70_r4_2"/>
    <property type="match status" value="1"/>
</dbReference>
<dbReference type="Pfam" id="PF04542">
    <property type="entry name" value="Sigma70_r2"/>
    <property type="match status" value="1"/>
</dbReference>
<reference evidence="8" key="1">
    <citation type="submission" date="2020-10" db="EMBL/GenBank/DDBJ databases">
        <authorList>
            <person name="Gilroy R."/>
        </authorList>
    </citation>
    <scope>NUCLEOTIDE SEQUENCE</scope>
    <source>
        <strain evidence="8">ChiSjej4B22-9803</strain>
    </source>
</reference>
<evidence type="ECO:0000256" key="1">
    <source>
        <dbReference type="ARBA" id="ARBA00010641"/>
    </source>
</evidence>
<accession>A0A9D1S5A1</accession>
<keyword evidence="2" id="KW-0805">Transcription regulation</keyword>
<comment type="similarity">
    <text evidence="1">Belongs to the sigma-70 factor family. ECF subfamily.</text>
</comment>
<feature type="domain" description="RNA polymerase sigma factor 70 region 4 type 2" evidence="7">
    <location>
        <begin position="120"/>
        <end position="171"/>
    </location>
</feature>
<keyword evidence="4" id="KW-0238">DNA-binding</keyword>
<proteinExistence type="inferred from homology"/>
<dbReference type="PANTHER" id="PTHR43133">
    <property type="entry name" value="RNA POLYMERASE ECF-TYPE SIGMA FACTO"/>
    <property type="match status" value="1"/>
</dbReference>
<protein>
    <submittedName>
        <fullName evidence="8">Sigma-70 family RNA polymerase sigma factor</fullName>
    </submittedName>
</protein>
<evidence type="ECO:0000256" key="5">
    <source>
        <dbReference type="ARBA" id="ARBA00023163"/>
    </source>
</evidence>
<evidence type="ECO:0000256" key="2">
    <source>
        <dbReference type="ARBA" id="ARBA00023015"/>
    </source>
</evidence>
<evidence type="ECO:0000256" key="3">
    <source>
        <dbReference type="ARBA" id="ARBA00023082"/>
    </source>
</evidence>
<dbReference type="Proteomes" id="UP000824111">
    <property type="component" value="Unassembled WGS sequence"/>
</dbReference>
<sequence length="182" mass="20798">MEEKQLLQLLRNSPAEGLREAIRLYGRGVETVCMNILGHANKEDVEECISDVFVKLWNGLEQFDAHAGGTLKSYIYGIARHTAIDRRRTQKEPLLPVEENDLGIEVDFADETARSINAKIVRETVEGLPSPDKEIFIYRFFYYEPVEAIAMRLGLSPKSVESRLYRGKKKLRAVFVERGIIL</sequence>
<evidence type="ECO:0000259" key="7">
    <source>
        <dbReference type="Pfam" id="PF08281"/>
    </source>
</evidence>
<dbReference type="GO" id="GO:0006352">
    <property type="term" value="P:DNA-templated transcription initiation"/>
    <property type="evidence" value="ECO:0007669"/>
    <property type="project" value="InterPro"/>
</dbReference>
<dbReference type="GO" id="GO:0016987">
    <property type="term" value="F:sigma factor activity"/>
    <property type="evidence" value="ECO:0007669"/>
    <property type="project" value="UniProtKB-KW"/>
</dbReference>
<dbReference type="SUPFAM" id="SSF88659">
    <property type="entry name" value="Sigma3 and sigma4 domains of RNA polymerase sigma factors"/>
    <property type="match status" value="1"/>
</dbReference>
<dbReference type="GO" id="GO:0003677">
    <property type="term" value="F:DNA binding"/>
    <property type="evidence" value="ECO:0007669"/>
    <property type="project" value="UniProtKB-KW"/>
</dbReference>